<evidence type="ECO:0000256" key="14">
    <source>
        <dbReference type="PROSITE-ProRule" id="PRU01023"/>
    </source>
</evidence>
<evidence type="ECO:0000256" key="1">
    <source>
        <dbReference type="ARBA" id="ARBA00002724"/>
    </source>
</evidence>
<dbReference type="GO" id="GO:0006355">
    <property type="term" value="P:regulation of DNA-templated transcription"/>
    <property type="evidence" value="ECO:0007669"/>
    <property type="project" value="InterPro"/>
</dbReference>
<evidence type="ECO:0000256" key="7">
    <source>
        <dbReference type="ARBA" id="ARBA00022603"/>
    </source>
</evidence>
<dbReference type="InterPro" id="IPR006027">
    <property type="entry name" value="NusB_RsmB_TIM44"/>
</dbReference>
<proteinExistence type="inferred from homology"/>
<dbReference type="InterPro" id="IPR054728">
    <property type="entry name" value="RsmB-like_ferredoxin"/>
</dbReference>
<dbReference type="CDD" id="cd02440">
    <property type="entry name" value="AdoMet_MTases"/>
    <property type="match status" value="1"/>
</dbReference>
<evidence type="ECO:0000256" key="4">
    <source>
        <dbReference type="ARBA" id="ARBA00012140"/>
    </source>
</evidence>
<feature type="binding site" evidence="14">
    <location>
        <position position="334"/>
    </location>
    <ligand>
        <name>S-adenosyl-L-methionine</name>
        <dbReference type="ChEBI" id="CHEBI:59789"/>
    </ligand>
</feature>
<dbReference type="Gene3D" id="3.30.70.1170">
    <property type="entry name" value="Sun protein, domain 3"/>
    <property type="match status" value="1"/>
</dbReference>
<dbReference type="PROSITE" id="PS01153">
    <property type="entry name" value="NOL1_NOP2_SUN"/>
    <property type="match status" value="1"/>
</dbReference>
<dbReference type="PANTHER" id="PTHR22807">
    <property type="entry name" value="NOP2 YEAST -RELATED NOL1/NOP2/FMU SUN DOMAIN-CONTAINING"/>
    <property type="match status" value="1"/>
</dbReference>
<dbReference type="GO" id="GO:0008649">
    <property type="term" value="F:rRNA methyltransferase activity"/>
    <property type="evidence" value="ECO:0007669"/>
    <property type="project" value="InterPro"/>
</dbReference>
<dbReference type="FunFam" id="3.40.50.150:FF:000257">
    <property type="entry name" value="16S rRNA methyltransferase"/>
    <property type="match status" value="1"/>
</dbReference>
<dbReference type="InterPro" id="IPR023267">
    <property type="entry name" value="RCMT"/>
</dbReference>
<comment type="similarity">
    <text evidence="3 14">Belongs to the class I-like SAM-binding methyltransferase superfamily. RsmB/NOP family.</text>
</comment>
<dbReference type="NCBIfam" id="TIGR00563">
    <property type="entry name" value="rsmB"/>
    <property type="match status" value="1"/>
</dbReference>
<dbReference type="Gene3D" id="1.10.940.10">
    <property type="entry name" value="NusB-like"/>
    <property type="match status" value="1"/>
</dbReference>
<evidence type="ECO:0000256" key="6">
    <source>
        <dbReference type="ARBA" id="ARBA00022552"/>
    </source>
</evidence>
<dbReference type="OrthoDB" id="9810297at2"/>
<dbReference type="SUPFAM" id="SSF53335">
    <property type="entry name" value="S-adenosyl-L-methionine-dependent methyltransferases"/>
    <property type="match status" value="1"/>
</dbReference>
<feature type="binding site" evidence="14">
    <location>
        <position position="315"/>
    </location>
    <ligand>
        <name>S-adenosyl-L-methionine</name>
        <dbReference type="ChEBI" id="CHEBI:59789"/>
    </ligand>
</feature>
<name>A0A161SKY0_9BACL</name>
<evidence type="ECO:0000313" key="16">
    <source>
        <dbReference type="EMBL" id="KZE38203.1"/>
    </source>
</evidence>
<evidence type="ECO:0000256" key="9">
    <source>
        <dbReference type="ARBA" id="ARBA00022691"/>
    </source>
</evidence>
<evidence type="ECO:0000313" key="17">
    <source>
        <dbReference type="Proteomes" id="UP000076490"/>
    </source>
</evidence>
<dbReference type="GO" id="GO:0005737">
    <property type="term" value="C:cytoplasm"/>
    <property type="evidence" value="ECO:0007669"/>
    <property type="project" value="UniProtKB-SubCell"/>
</dbReference>
<evidence type="ECO:0000256" key="3">
    <source>
        <dbReference type="ARBA" id="ARBA00007494"/>
    </source>
</evidence>
<dbReference type="Gene3D" id="3.40.50.150">
    <property type="entry name" value="Vaccinia Virus protein VP39"/>
    <property type="match status" value="1"/>
</dbReference>
<evidence type="ECO:0000256" key="8">
    <source>
        <dbReference type="ARBA" id="ARBA00022679"/>
    </source>
</evidence>
<keyword evidence="7 14" id="KW-0489">Methyltransferase</keyword>
<feature type="domain" description="SAM-dependent MTase RsmB/NOP-type" evidence="15">
    <location>
        <begin position="175"/>
        <end position="448"/>
    </location>
</feature>
<evidence type="ECO:0000256" key="11">
    <source>
        <dbReference type="ARBA" id="ARBA00030399"/>
    </source>
</evidence>
<dbReference type="Proteomes" id="UP000076490">
    <property type="component" value="Unassembled WGS sequence"/>
</dbReference>
<feature type="binding site" evidence="14">
    <location>
        <position position="288"/>
    </location>
    <ligand>
        <name>S-adenosyl-L-methionine</name>
        <dbReference type="ChEBI" id="CHEBI:59789"/>
    </ligand>
</feature>
<keyword evidence="5" id="KW-0963">Cytoplasm</keyword>
<dbReference type="InterPro" id="IPR001678">
    <property type="entry name" value="MeTrfase_RsmB-F_NOP2_dom"/>
</dbReference>
<keyword evidence="9 14" id="KW-0949">S-adenosyl-L-methionine</keyword>
<keyword evidence="8 14" id="KW-0808">Transferase</keyword>
<dbReference type="SUPFAM" id="SSF48013">
    <property type="entry name" value="NusB-like"/>
    <property type="match status" value="1"/>
</dbReference>
<dbReference type="FunFam" id="3.30.70.1170:FF:000003">
    <property type="entry name" value="16S rRNA (Cytosine(967)-C(5))-methyltransferase RsmB"/>
    <property type="match status" value="1"/>
</dbReference>
<dbReference type="PRINTS" id="PR02008">
    <property type="entry name" value="RCMTFAMILY"/>
</dbReference>
<protein>
    <recommendedName>
        <fullName evidence="4">16S rRNA (cytosine(967)-C(5))-methyltransferase</fullName>
        <ecNumber evidence="4">2.1.1.176</ecNumber>
    </recommendedName>
    <alternativeName>
        <fullName evidence="11">16S rRNA m5C967 methyltransferase</fullName>
    </alternativeName>
    <alternativeName>
        <fullName evidence="12">rRNA (cytosine-C(5)-)-methyltransferase RsmB</fullName>
    </alternativeName>
</protein>
<sequence>MSRKQLKRWDGNVRDAALSILLSVERDQAYSNLLLNRTIETYGLDDKDRSLLTELTYGTLQHRMTLDYHLEPLIRGKLEDWVRELLRLSVYQIVYLTKIPPHAAVNEAVEIAKRRGHKGIASLVNGILRTFLRKGPREIGSGMTWEEKTAVETSHPEWMIRRWAEQYGKETARDMALANNEPPIQTVRVNRTKATREDVLNMLQEENFMAEPSPVVQDAVRIRGGNAARSRAFREGFVTIQDESSMLPVLALDPGPGMSVLDMCAAPGGKTTHMAERMENTGEVRAFDLHPHKVKLIDENASRLGLENIRTGSADSRELAGSLEPASFDRILVDAPCSGLGVIRRKPDIKYSKSEDEIGKLPDIQKSLLEEAYHLLKPGGLLVYSTCTVDREENRTTAEAFLKAHPDLERVDLRDSMPKDLRYEDGMLQVLPQDFGGDGFFVAAFRKPE</sequence>
<feature type="binding site" evidence="14">
    <location>
        <begin position="264"/>
        <end position="270"/>
    </location>
    <ligand>
        <name>S-adenosyl-L-methionine</name>
        <dbReference type="ChEBI" id="CHEBI:59789"/>
    </ligand>
</feature>
<dbReference type="RefSeq" id="WP_063179461.1">
    <property type="nucleotide sequence ID" value="NZ_LQNT01000009.1"/>
</dbReference>
<dbReference type="InterPro" id="IPR035926">
    <property type="entry name" value="NusB-like_sf"/>
</dbReference>
<comment type="catalytic activity">
    <reaction evidence="13">
        <text>cytidine(967) in 16S rRNA + S-adenosyl-L-methionine = 5-methylcytidine(967) in 16S rRNA + S-adenosyl-L-homocysteine + H(+)</text>
        <dbReference type="Rhea" id="RHEA:42748"/>
        <dbReference type="Rhea" id="RHEA-COMP:10219"/>
        <dbReference type="Rhea" id="RHEA-COMP:10220"/>
        <dbReference type="ChEBI" id="CHEBI:15378"/>
        <dbReference type="ChEBI" id="CHEBI:57856"/>
        <dbReference type="ChEBI" id="CHEBI:59789"/>
        <dbReference type="ChEBI" id="CHEBI:74483"/>
        <dbReference type="ChEBI" id="CHEBI:82748"/>
        <dbReference type="EC" id="2.1.1.176"/>
    </reaction>
</comment>
<dbReference type="EC" id="2.1.1.176" evidence="4"/>
<dbReference type="InterPro" id="IPR029063">
    <property type="entry name" value="SAM-dependent_MTases_sf"/>
</dbReference>
<keyword evidence="10 14" id="KW-0694">RNA-binding</keyword>
<dbReference type="NCBIfam" id="NF011494">
    <property type="entry name" value="PRK14902.1"/>
    <property type="match status" value="1"/>
</dbReference>
<dbReference type="PROSITE" id="PS51686">
    <property type="entry name" value="SAM_MT_RSMB_NOP"/>
    <property type="match status" value="1"/>
</dbReference>
<dbReference type="EMBL" id="LQNT01000009">
    <property type="protein sequence ID" value="KZE38203.1"/>
    <property type="molecule type" value="Genomic_DNA"/>
</dbReference>
<dbReference type="GO" id="GO:0003723">
    <property type="term" value="F:RNA binding"/>
    <property type="evidence" value="ECO:0007669"/>
    <property type="project" value="UniProtKB-UniRule"/>
</dbReference>
<dbReference type="Pfam" id="PF01029">
    <property type="entry name" value="NusB"/>
    <property type="match status" value="1"/>
</dbReference>
<reference evidence="16 17" key="1">
    <citation type="submission" date="2016-01" db="EMBL/GenBank/DDBJ databases">
        <title>Whole genome sequencing of Bhargavaea cecembensis T14.</title>
        <authorList>
            <person name="Hong K.W."/>
        </authorList>
    </citation>
    <scope>NUCLEOTIDE SEQUENCE [LARGE SCALE GENOMIC DNA]</scope>
    <source>
        <strain evidence="16 17">T14</strain>
    </source>
</reference>
<dbReference type="InterPro" id="IPR018314">
    <property type="entry name" value="RsmB/NOL1/NOP2-like_CS"/>
</dbReference>
<evidence type="ECO:0000256" key="12">
    <source>
        <dbReference type="ARBA" id="ARBA00031088"/>
    </source>
</evidence>
<accession>A0A161SKY0</accession>
<evidence type="ECO:0000256" key="2">
    <source>
        <dbReference type="ARBA" id="ARBA00004496"/>
    </source>
</evidence>
<dbReference type="Pfam" id="PF22458">
    <property type="entry name" value="RsmF-B_ferredox"/>
    <property type="match status" value="1"/>
</dbReference>
<evidence type="ECO:0000256" key="13">
    <source>
        <dbReference type="ARBA" id="ARBA00047283"/>
    </source>
</evidence>
<comment type="caution">
    <text evidence="16">The sequence shown here is derived from an EMBL/GenBank/DDBJ whole genome shotgun (WGS) entry which is preliminary data.</text>
</comment>
<feature type="active site" description="Nucleophile" evidence="14">
    <location>
        <position position="387"/>
    </location>
</feature>
<keyword evidence="6" id="KW-0698">rRNA processing</keyword>
<organism evidence="16 17">
    <name type="scientific">Bhargavaea cecembensis</name>
    <dbReference type="NCBI Taxonomy" id="394098"/>
    <lineage>
        <taxon>Bacteria</taxon>
        <taxon>Bacillati</taxon>
        <taxon>Bacillota</taxon>
        <taxon>Bacilli</taxon>
        <taxon>Bacillales</taxon>
        <taxon>Caryophanaceae</taxon>
        <taxon>Bhargavaea</taxon>
    </lineage>
</organism>
<evidence type="ECO:0000259" key="15">
    <source>
        <dbReference type="PROSITE" id="PS51686"/>
    </source>
</evidence>
<dbReference type="FunFam" id="1.10.940.10:FF:000006">
    <property type="entry name" value="16S rRNA (Cytosine(967)-C(5))-methyltransferase RsmB"/>
    <property type="match status" value="1"/>
</dbReference>
<gene>
    <name evidence="16" type="ORF">AV656_04575</name>
</gene>
<evidence type="ECO:0000256" key="10">
    <source>
        <dbReference type="ARBA" id="ARBA00022884"/>
    </source>
</evidence>
<dbReference type="PANTHER" id="PTHR22807:SF53">
    <property type="entry name" value="RIBOSOMAL RNA SMALL SUBUNIT METHYLTRANSFERASE B-RELATED"/>
    <property type="match status" value="1"/>
</dbReference>
<dbReference type="InterPro" id="IPR004573">
    <property type="entry name" value="rRNA_ssu_MeTfrase_B"/>
</dbReference>
<dbReference type="InterPro" id="IPR049560">
    <property type="entry name" value="MeTrfase_RsmB-F_NOP2_cat"/>
</dbReference>
<dbReference type="AlphaFoldDB" id="A0A161SKY0"/>
<comment type="function">
    <text evidence="1">Specifically methylates the cytosine at position 967 (m5C967) of 16S rRNA.</text>
</comment>
<dbReference type="Pfam" id="PF01189">
    <property type="entry name" value="Methyltr_RsmB-F"/>
    <property type="match status" value="1"/>
</dbReference>
<comment type="subcellular location">
    <subcellularLocation>
        <location evidence="2">Cytoplasm</location>
    </subcellularLocation>
</comment>
<evidence type="ECO:0000256" key="5">
    <source>
        <dbReference type="ARBA" id="ARBA00022490"/>
    </source>
</evidence>